<gene>
    <name evidence="1" type="ORF">L6452_17790</name>
</gene>
<dbReference type="EMBL" id="CM042051">
    <property type="protein sequence ID" value="KAI3729140.1"/>
    <property type="molecule type" value="Genomic_DNA"/>
</dbReference>
<dbReference type="Proteomes" id="UP001055879">
    <property type="component" value="Linkage Group LG05"/>
</dbReference>
<evidence type="ECO:0000313" key="2">
    <source>
        <dbReference type="Proteomes" id="UP001055879"/>
    </source>
</evidence>
<reference evidence="1 2" key="2">
    <citation type="journal article" date="2022" name="Mol. Ecol. Resour.">
        <title>The genomes of chicory, endive, great burdock and yacon provide insights into Asteraceae paleo-polyploidization history and plant inulin production.</title>
        <authorList>
            <person name="Fan W."/>
            <person name="Wang S."/>
            <person name="Wang H."/>
            <person name="Wang A."/>
            <person name="Jiang F."/>
            <person name="Liu H."/>
            <person name="Zhao H."/>
            <person name="Xu D."/>
            <person name="Zhang Y."/>
        </authorList>
    </citation>
    <scope>NUCLEOTIDE SEQUENCE [LARGE SCALE GENOMIC DNA]</scope>
    <source>
        <strain evidence="2">cv. Niubang</strain>
    </source>
</reference>
<keyword evidence="2" id="KW-1185">Reference proteome</keyword>
<accession>A0ACB9C4L7</accession>
<name>A0ACB9C4L7_ARCLA</name>
<evidence type="ECO:0000313" key="1">
    <source>
        <dbReference type="EMBL" id="KAI3729140.1"/>
    </source>
</evidence>
<organism evidence="1 2">
    <name type="scientific">Arctium lappa</name>
    <name type="common">Greater burdock</name>
    <name type="synonym">Lappa major</name>
    <dbReference type="NCBI Taxonomy" id="4217"/>
    <lineage>
        <taxon>Eukaryota</taxon>
        <taxon>Viridiplantae</taxon>
        <taxon>Streptophyta</taxon>
        <taxon>Embryophyta</taxon>
        <taxon>Tracheophyta</taxon>
        <taxon>Spermatophyta</taxon>
        <taxon>Magnoliopsida</taxon>
        <taxon>eudicotyledons</taxon>
        <taxon>Gunneridae</taxon>
        <taxon>Pentapetalae</taxon>
        <taxon>asterids</taxon>
        <taxon>campanulids</taxon>
        <taxon>Asterales</taxon>
        <taxon>Asteraceae</taxon>
        <taxon>Carduoideae</taxon>
        <taxon>Cardueae</taxon>
        <taxon>Arctiinae</taxon>
        <taxon>Arctium</taxon>
    </lineage>
</organism>
<sequence length="504" mass="55078">MKSSTSMEAAASSSLNMEKSMFSFFQVKEAANTIHLHGDQTLISKTSSQAMNDKDPSLSNEQDDLVEDYKKDGLVSSAKADMGQVRQENQKLKHTLTRVLKDYKSLQMHFNDFFQQEVPKSSERLDPDQEGDGTELISLRLGTLSSYKPKRDGPKKVNCFSKSKEDGDDDQELKLGLGCEFDLTPTRVGINDLKKDETTQIMEPPVDSLKTQRIEDNDLLDQIPLKKARVSVKVICDTQTMNDGCQWRKYGQKIAKGNPCPRAYYRCTVSPSCPVRKHVQRCAEDRSVLITTYEGTHNHPLSVSATAMASTTSAAASMLKSTSSTSQPGLTTIAASSTTTASTTTFSSHHGMTYNSRAPQYPFYLPNTTISTYQSHPTITLDLTTNPHFNRSTSSQFGMAAPRFSSSTCLNFSSPSSSSSSSIESNYKNPIMFSYLGSQTLNEALYTTSSHDSYKNNSGSASQQHSAETIAAATKALTSNPSFRSALAASITSLVRNAGGGARI</sequence>
<proteinExistence type="predicted"/>
<reference evidence="2" key="1">
    <citation type="journal article" date="2022" name="Mol. Ecol. Resour.">
        <title>The genomes of chicory, endive, great burdock and yacon provide insights into Asteraceae palaeo-polyploidization history and plant inulin production.</title>
        <authorList>
            <person name="Fan W."/>
            <person name="Wang S."/>
            <person name="Wang H."/>
            <person name="Wang A."/>
            <person name="Jiang F."/>
            <person name="Liu H."/>
            <person name="Zhao H."/>
            <person name="Xu D."/>
            <person name="Zhang Y."/>
        </authorList>
    </citation>
    <scope>NUCLEOTIDE SEQUENCE [LARGE SCALE GENOMIC DNA]</scope>
    <source>
        <strain evidence="2">cv. Niubang</strain>
    </source>
</reference>
<protein>
    <submittedName>
        <fullName evidence="1">Uncharacterized protein</fullName>
    </submittedName>
</protein>
<comment type="caution">
    <text evidence="1">The sequence shown here is derived from an EMBL/GenBank/DDBJ whole genome shotgun (WGS) entry which is preliminary data.</text>
</comment>